<comment type="similarity">
    <text evidence="1">Belongs to the ABC transporter superfamily.</text>
</comment>
<dbReference type="Gene3D" id="3.40.50.300">
    <property type="entry name" value="P-loop containing nucleotide triphosphate hydrolases"/>
    <property type="match status" value="1"/>
</dbReference>
<dbReference type="InterPro" id="IPR025302">
    <property type="entry name" value="DrrA1/2-like_C"/>
</dbReference>
<gene>
    <name evidence="6" type="ORF">FLSS-14_0019</name>
</gene>
<dbReference type="InterPro" id="IPR003593">
    <property type="entry name" value="AAA+_ATPase"/>
</dbReference>
<dbReference type="SMART" id="SM00382">
    <property type="entry name" value="AAA"/>
    <property type="match status" value="1"/>
</dbReference>
<evidence type="ECO:0000256" key="2">
    <source>
        <dbReference type="ARBA" id="ARBA00022448"/>
    </source>
</evidence>
<dbReference type="InterPro" id="IPR027417">
    <property type="entry name" value="P-loop_NTPase"/>
</dbReference>
<evidence type="ECO:0000259" key="5">
    <source>
        <dbReference type="PROSITE" id="PS50893"/>
    </source>
</evidence>
<name>M1QC84_9ZZZZ</name>
<evidence type="ECO:0000313" key="6">
    <source>
        <dbReference type="EMBL" id="AGF93623.1"/>
    </source>
</evidence>
<dbReference type="PROSITE" id="PS50893">
    <property type="entry name" value="ABC_TRANSPORTER_2"/>
    <property type="match status" value="1"/>
</dbReference>
<dbReference type="InterPro" id="IPR003439">
    <property type="entry name" value="ABC_transporter-like_ATP-bd"/>
</dbReference>
<dbReference type="PANTHER" id="PTHR42711">
    <property type="entry name" value="ABC TRANSPORTER ATP-BINDING PROTEIN"/>
    <property type="match status" value="1"/>
</dbReference>
<dbReference type="CDD" id="cd03230">
    <property type="entry name" value="ABC_DR_subfamily_A"/>
    <property type="match status" value="1"/>
</dbReference>
<dbReference type="GO" id="GO:0016887">
    <property type="term" value="F:ATP hydrolysis activity"/>
    <property type="evidence" value="ECO:0007669"/>
    <property type="project" value="InterPro"/>
</dbReference>
<sequence length="301" mass="34112">MSAVEIQDLHKSYDGNKALNGLDLDIEEGEIYGFLGPNGAGKTTAIKIILGLIKPDEGEVSVLGKDALEDSMSVRRSVGYLPENLEMYGDLTVMENLRFLCELKGCPDEDIGKLLKEFEMDDWDGKKVRSLSKGMLQRIGFLQTMIGDPDVFILDEPTSGLDPRVRRWVKDKIVDLKGKGKTIFLSSHVLSEVQELCDRVGFIREGEIVGEGDVDTFFDDLDMFPRLELKIESPIEDFEMIEGVEYIERPRLVDDQLTLYCEEERKMDVIKLLLDEGFEINDFSVKKPDLEEVFVRLTVEG</sequence>
<dbReference type="SUPFAM" id="SSF52540">
    <property type="entry name" value="P-loop containing nucleoside triphosphate hydrolases"/>
    <property type="match status" value="1"/>
</dbReference>
<proteinExistence type="inferred from homology"/>
<dbReference type="EMBL" id="JX684100">
    <property type="protein sequence ID" value="AGF93623.1"/>
    <property type="molecule type" value="Genomic_DNA"/>
</dbReference>
<dbReference type="Pfam" id="PF00005">
    <property type="entry name" value="ABC_tran"/>
    <property type="match status" value="1"/>
</dbReference>
<dbReference type="PROSITE" id="PS00211">
    <property type="entry name" value="ABC_TRANSPORTER_1"/>
    <property type="match status" value="1"/>
</dbReference>
<feature type="domain" description="ABC transporter" evidence="5">
    <location>
        <begin position="4"/>
        <end position="230"/>
    </location>
</feature>
<evidence type="ECO:0000256" key="1">
    <source>
        <dbReference type="ARBA" id="ARBA00005417"/>
    </source>
</evidence>
<keyword evidence="2" id="KW-0813">Transport</keyword>
<reference evidence="6" key="1">
    <citation type="journal article" date="2013" name="Syst. Appl. Microbiol.">
        <title>New insights into the archaeal diversity of a hypersaline microbial mat obtained by a metagenomic approach.</title>
        <authorList>
            <person name="Lopez-Lopez A."/>
            <person name="Richter M."/>
            <person name="Pena A."/>
            <person name="Tamames J."/>
            <person name="Rossello-Mora R."/>
        </authorList>
    </citation>
    <scope>NUCLEOTIDE SEQUENCE</scope>
</reference>
<keyword evidence="3" id="KW-0547">Nucleotide-binding</keyword>
<dbReference type="AlphaFoldDB" id="M1QC84"/>
<keyword evidence="4 6" id="KW-0067">ATP-binding</keyword>
<accession>M1QC84</accession>
<protein>
    <submittedName>
        <fullName evidence="6">Copper ABC transporter ATP-binding protein</fullName>
    </submittedName>
</protein>
<dbReference type="Pfam" id="PF13732">
    <property type="entry name" value="DrrA1-3_C"/>
    <property type="match status" value="1"/>
</dbReference>
<evidence type="ECO:0000256" key="4">
    <source>
        <dbReference type="ARBA" id="ARBA00022840"/>
    </source>
</evidence>
<dbReference type="InterPro" id="IPR050763">
    <property type="entry name" value="ABC_transporter_ATP-binding"/>
</dbReference>
<dbReference type="GO" id="GO:0005524">
    <property type="term" value="F:ATP binding"/>
    <property type="evidence" value="ECO:0007669"/>
    <property type="project" value="UniProtKB-KW"/>
</dbReference>
<dbReference type="PANTHER" id="PTHR42711:SF5">
    <property type="entry name" value="ABC TRANSPORTER ATP-BINDING PROTEIN NATA"/>
    <property type="match status" value="1"/>
</dbReference>
<evidence type="ECO:0000256" key="3">
    <source>
        <dbReference type="ARBA" id="ARBA00022741"/>
    </source>
</evidence>
<dbReference type="InterPro" id="IPR017871">
    <property type="entry name" value="ABC_transporter-like_CS"/>
</dbReference>
<organism evidence="6">
    <name type="scientific">uncultured organism</name>
    <dbReference type="NCBI Taxonomy" id="155900"/>
    <lineage>
        <taxon>unclassified sequences</taxon>
        <taxon>environmental samples</taxon>
    </lineage>
</organism>